<evidence type="ECO:0000313" key="2">
    <source>
        <dbReference type="Proteomes" id="UP000234190"/>
    </source>
</evidence>
<dbReference type="Pfam" id="PF12974">
    <property type="entry name" value="Phosphonate-bd"/>
    <property type="match status" value="1"/>
</dbReference>
<dbReference type="SUPFAM" id="SSF53850">
    <property type="entry name" value="Periplasmic binding protein-like II"/>
    <property type="match status" value="1"/>
</dbReference>
<protein>
    <submittedName>
        <fullName evidence="1">ABC transporter substrate-binding protein</fullName>
    </submittedName>
</protein>
<proteinExistence type="predicted"/>
<dbReference type="Gene3D" id="3.40.190.10">
    <property type="entry name" value="Periplasmic binding protein-like II"/>
    <property type="match status" value="1"/>
</dbReference>
<reference evidence="1 2" key="1">
    <citation type="submission" date="2017-10" db="EMBL/GenBank/DDBJ databases">
        <title>Two draft genome sequences of Pusillimonas sp. strains isolated from a nitrate- and radionuclide-contaminated groundwater in Russia.</title>
        <authorList>
            <person name="Grouzdev D.S."/>
            <person name="Tourova T.P."/>
            <person name="Goeva M.A."/>
            <person name="Babich T.L."/>
            <person name="Sokolova D.S."/>
            <person name="Abdullin R."/>
            <person name="Poltaraus A.B."/>
            <person name="Toshchakov S.V."/>
            <person name="Nazina T.N."/>
        </authorList>
    </citation>
    <scope>NUCLEOTIDE SEQUENCE [LARGE SCALE GENOMIC DNA]</scope>
    <source>
        <strain evidence="1 2">JR1/69-3-13</strain>
    </source>
</reference>
<evidence type="ECO:0000313" key="1">
    <source>
        <dbReference type="EMBL" id="PLC47945.1"/>
    </source>
</evidence>
<name>A0A2N4TYV1_9BURK</name>
<dbReference type="OrthoDB" id="527737at2"/>
<dbReference type="PANTHER" id="PTHR35841">
    <property type="entry name" value="PHOSPHONATES-BINDING PERIPLASMIC PROTEIN"/>
    <property type="match status" value="1"/>
</dbReference>
<dbReference type="EMBL" id="PDNW01000036">
    <property type="protein sequence ID" value="PLC47945.1"/>
    <property type="molecule type" value="Genomic_DNA"/>
</dbReference>
<organism evidence="1 2">
    <name type="scientific">Pollutimonas subterranea</name>
    <dbReference type="NCBI Taxonomy" id="2045210"/>
    <lineage>
        <taxon>Bacteria</taxon>
        <taxon>Pseudomonadati</taxon>
        <taxon>Pseudomonadota</taxon>
        <taxon>Betaproteobacteria</taxon>
        <taxon>Burkholderiales</taxon>
        <taxon>Alcaligenaceae</taxon>
        <taxon>Pollutimonas</taxon>
    </lineage>
</organism>
<dbReference type="AlphaFoldDB" id="A0A2N4TYV1"/>
<dbReference type="Proteomes" id="UP000234190">
    <property type="component" value="Unassembled WGS sequence"/>
</dbReference>
<comment type="caution">
    <text evidence="1">The sequence shown here is derived from an EMBL/GenBank/DDBJ whole genome shotgun (WGS) entry which is preliminary data.</text>
</comment>
<dbReference type="PANTHER" id="PTHR35841:SF1">
    <property type="entry name" value="PHOSPHONATES-BINDING PERIPLASMIC PROTEIN"/>
    <property type="match status" value="1"/>
</dbReference>
<sequence>MTRGAAWICGYPYVLNSTQLRLVAVPQYRGTPLYRSYLIVPDSDKKTEAITQLEGKVFAYSDPLSNSGFLIPRTELLAHHEDPSAFFRESFFTFSHRNVVQAVAAGLADGGAVDGYVWDTIISQFPAWASGARKVWQSPAYGFPPLVARKEMAMSTFDALHAALLQMHERRDGKMILNRLALDRFVNGVDGLYDGIRKLTHAAGTTTLASGARPARAT</sequence>
<keyword evidence="2" id="KW-1185">Reference proteome</keyword>
<gene>
    <name evidence="1" type="ORF">CR159_20750</name>
</gene>
<accession>A0A2N4TYV1</accession>